<dbReference type="Proteomes" id="UP001438707">
    <property type="component" value="Unassembled WGS sequence"/>
</dbReference>
<evidence type="ECO:0000259" key="6">
    <source>
        <dbReference type="Pfam" id="PF01743"/>
    </source>
</evidence>
<evidence type="ECO:0000313" key="9">
    <source>
        <dbReference type="Proteomes" id="UP001438707"/>
    </source>
</evidence>
<evidence type="ECO:0000256" key="1">
    <source>
        <dbReference type="ARBA" id="ARBA00007265"/>
    </source>
</evidence>
<feature type="compositionally biased region" description="Basic and acidic residues" evidence="5">
    <location>
        <begin position="84"/>
        <end position="113"/>
    </location>
</feature>
<dbReference type="GO" id="GO:0001680">
    <property type="term" value="P:tRNA 3'-terminal CCA addition"/>
    <property type="evidence" value="ECO:0007669"/>
    <property type="project" value="UniProtKB-ARBA"/>
</dbReference>
<dbReference type="PANTHER" id="PTHR43051:SF1">
    <property type="entry name" value="POLYNUCLEOTIDE ADENYLYLTRANSFERASE FAMILY PROTEIN"/>
    <property type="match status" value="1"/>
</dbReference>
<dbReference type="SUPFAM" id="SSF81301">
    <property type="entry name" value="Nucleotidyltransferase"/>
    <property type="match status" value="1"/>
</dbReference>
<dbReference type="InterPro" id="IPR043519">
    <property type="entry name" value="NT_sf"/>
</dbReference>
<dbReference type="SUPFAM" id="SSF81891">
    <property type="entry name" value="Poly A polymerase C-terminal region-like"/>
    <property type="match status" value="1"/>
</dbReference>
<dbReference type="PANTHER" id="PTHR43051">
    <property type="entry name" value="POLYNUCLEOTIDE ADENYLYLTRANSFERASE FAMILY PROTEIN"/>
    <property type="match status" value="1"/>
</dbReference>
<feature type="domain" description="tRNA nucleotidyltransferase/poly(A) polymerase RNA and SrmB- binding" evidence="7">
    <location>
        <begin position="340"/>
        <end position="402"/>
    </location>
</feature>
<protein>
    <submittedName>
        <fullName evidence="8">Uncharacterized protein</fullName>
    </submittedName>
</protein>
<dbReference type="Gene3D" id="1.10.3090.10">
    <property type="entry name" value="cca-adding enzyme, domain 2"/>
    <property type="match status" value="1"/>
</dbReference>
<keyword evidence="4" id="KW-0694">RNA-binding</keyword>
<dbReference type="GO" id="GO:0016779">
    <property type="term" value="F:nucleotidyltransferase activity"/>
    <property type="evidence" value="ECO:0007669"/>
    <property type="project" value="InterPro"/>
</dbReference>
<evidence type="ECO:0000313" key="8">
    <source>
        <dbReference type="EMBL" id="KAK9832141.1"/>
    </source>
</evidence>
<dbReference type="Pfam" id="PF01743">
    <property type="entry name" value="PolyA_pol"/>
    <property type="match status" value="1"/>
</dbReference>
<dbReference type="EMBL" id="JALJOS010000012">
    <property type="protein sequence ID" value="KAK9832141.1"/>
    <property type="molecule type" value="Genomic_DNA"/>
</dbReference>
<accession>A0AAW1RED9</accession>
<reference evidence="8 9" key="1">
    <citation type="journal article" date="2024" name="Nat. Commun.">
        <title>Phylogenomics reveals the evolutionary origins of lichenization in chlorophyte algae.</title>
        <authorList>
            <person name="Puginier C."/>
            <person name="Libourel C."/>
            <person name="Otte J."/>
            <person name="Skaloud P."/>
            <person name="Haon M."/>
            <person name="Grisel S."/>
            <person name="Petersen M."/>
            <person name="Berrin J.G."/>
            <person name="Delaux P.M."/>
            <person name="Dal Grande F."/>
            <person name="Keller J."/>
        </authorList>
    </citation>
    <scope>NUCLEOTIDE SEQUENCE [LARGE SCALE GENOMIC DNA]</scope>
    <source>
        <strain evidence="8 9">SAG 2145</strain>
    </source>
</reference>
<dbReference type="InterPro" id="IPR002646">
    <property type="entry name" value="PolA_pol_head_dom"/>
</dbReference>
<dbReference type="AlphaFoldDB" id="A0AAW1RED9"/>
<keyword evidence="3" id="KW-0547">Nucleotide-binding</keyword>
<sequence length="626" mass="68397">MFRACFRHAPPLQLVAERLLGDWKGRSGPSFASLSTAFRSLKSTVPLSWTSQPVLQRSTKSNVASSAFSARPFAFKVRKLPVEVPEKNSSDDELSTSRRDHLDDEANPEDDRAAVTGSASRVSEEAVWTKLAKRGVARIVEDSHHSIREADLPAPVWFVLLELREAGHDAYLVGGAVRDLLLGDVPKDFDLVTTAQPQQTKRLFARAFVVGTRFPICLVHHGGMVLEVSSFHTNTPPKHVPIDAAWLRHSLFEKRRRGRKPAGASPGVKLSEARQYNALRRDFTVNGLLYDPFQRLIYDYVEGLKDCQMRRLRTITDPHLSFQEDPARLLRCIRMSARCGLQITEKLGEAIREHAPTIATMNGSRAQLEVSKLVAYGAAQGSIQLLWHYGLLDIILPHHAAFLELHGTPRTETKASADSGLLESLALLDQHVRASDPFLPAPPALWVAALAAPLLVHSLQHPGQTMPWQSDDLGDLLAASSDSEDASGSDEDPFTKEDLFGEASTAAGTGDSDDDDAAVPSERGPPGLHSDPAPSRLQVVAEDLLDHLLGSMEVGKRKKGRRGKAQQASSTLSVLPQAQSSRVLSILLKHGHHLAQGGAGSSSRRHGRHGQDTPLLAKIFARLAQL</sequence>
<dbReference type="InterPro" id="IPR032828">
    <property type="entry name" value="PolyA_RNA-bd"/>
</dbReference>
<feature type="region of interest" description="Disordered" evidence="5">
    <location>
        <begin position="84"/>
        <end position="118"/>
    </location>
</feature>
<name>A0AAW1RED9_9CHLO</name>
<organism evidence="8 9">
    <name type="scientific">Apatococcus lobatus</name>
    <dbReference type="NCBI Taxonomy" id="904363"/>
    <lineage>
        <taxon>Eukaryota</taxon>
        <taxon>Viridiplantae</taxon>
        <taxon>Chlorophyta</taxon>
        <taxon>core chlorophytes</taxon>
        <taxon>Trebouxiophyceae</taxon>
        <taxon>Chlorellales</taxon>
        <taxon>Chlorellaceae</taxon>
        <taxon>Apatococcus</taxon>
    </lineage>
</organism>
<dbReference type="InterPro" id="IPR052191">
    <property type="entry name" value="tRNA_ntf/polyA_polymerase_I"/>
</dbReference>
<evidence type="ECO:0000256" key="2">
    <source>
        <dbReference type="ARBA" id="ARBA00022679"/>
    </source>
</evidence>
<comment type="similarity">
    <text evidence="1 4">Belongs to the tRNA nucleotidyltransferase/poly(A) polymerase family.</text>
</comment>
<comment type="caution">
    <text evidence="8">The sequence shown here is derived from an EMBL/GenBank/DDBJ whole genome shotgun (WGS) entry which is preliminary data.</text>
</comment>
<evidence type="ECO:0000259" key="7">
    <source>
        <dbReference type="Pfam" id="PF12627"/>
    </source>
</evidence>
<gene>
    <name evidence="8" type="ORF">WJX74_000515</name>
</gene>
<evidence type="ECO:0000256" key="4">
    <source>
        <dbReference type="RuleBase" id="RU003953"/>
    </source>
</evidence>
<evidence type="ECO:0000256" key="3">
    <source>
        <dbReference type="ARBA" id="ARBA00022741"/>
    </source>
</evidence>
<evidence type="ECO:0000256" key="5">
    <source>
        <dbReference type="SAM" id="MobiDB-lite"/>
    </source>
</evidence>
<keyword evidence="2 4" id="KW-0808">Transferase</keyword>
<dbReference type="GO" id="GO:0000166">
    <property type="term" value="F:nucleotide binding"/>
    <property type="evidence" value="ECO:0007669"/>
    <property type="project" value="UniProtKB-KW"/>
</dbReference>
<feature type="region of interest" description="Disordered" evidence="5">
    <location>
        <begin position="552"/>
        <end position="572"/>
    </location>
</feature>
<feature type="region of interest" description="Disordered" evidence="5">
    <location>
        <begin position="504"/>
        <end position="535"/>
    </location>
</feature>
<feature type="domain" description="Poly A polymerase head" evidence="6">
    <location>
        <begin position="170"/>
        <end position="313"/>
    </location>
</feature>
<proteinExistence type="inferred from homology"/>
<dbReference type="CDD" id="cd05398">
    <property type="entry name" value="NT_ClassII-CCAase"/>
    <property type="match status" value="1"/>
</dbReference>
<keyword evidence="9" id="KW-1185">Reference proteome</keyword>
<dbReference type="Pfam" id="PF12627">
    <property type="entry name" value="PolyA_pol_RNAbd"/>
    <property type="match status" value="1"/>
</dbReference>
<dbReference type="GO" id="GO:0003723">
    <property type="term" value="F:RNA binding"/>
    <property type="evidence" value="ECO:0007669"/>
    <property type="project" value="UniProtKB-KW"/>
</dbReference>
<dbReference type="Gene3D" id="3.30.460.10">
    <property type="entry name" value="Beta Polymerase, domain 2"/>
    <property type="match status" value="1"/>
</dbReference>